<dbReference type="PANTHER" id="PTHR43581">
    <property type="entry name" value="ATP/GTP PHOSPHATASE"/>
    <property type="match status" value="1"/>
</dbReference>
<accession>G2MV60</accession>
<organism evidence="3 4">
    <name type="scientific">Thermoanaerobacter wiegelii Rt8.B1</name>
    <dbReference type="NCBI Taxonomy" id="697303"/>
    <lineage>
        <taxon>Bacteria</taxon>
        <taxon>Bacillati</taxon>
        <taxon>Bacillota</taxon>
        <taxon>Clostridia</taxon>
        <taxon>Thermoanaerobacterales</taxon>
        <taxon>Thermoanaerobacteraceae</taxon>
        <taxon>Thermoanaerobacter</taxon>
    </lineage>
</organism>
<dbReference type="InterPro" id="IPR051396">
    <property type="entry name" value="Bact_Antivir_Def_Nuclease"/>
</dbReference>
<evidence type="ECO:0000259" key="1">
    <source>
        <dbReference type="Pfam" id="PF13175"/>
    </source>
</evidence>
<dbReference type="Proteomes" id="UP000008276">
    <property type="component" value="Chromosome"/>
</dbReference>
<dbReference type="Gene3D" id="3.40.50.300">
    <property type="entry name" value="P-loop containing nucleotide triphosphate hydrolases"/>
    <property type="match status" value="1"/>
</dbReference>
<protein>
    <submittedName>
        <fullName evidence="3">SMC domain protein</fullName>
    </submittedName>
</protein>
<name>G2MV60_9THEO</name>
<dbReference type="EMBL" id="CP002991">
    <property type="protein sequence ID" value="AEM78239.1"/>
    <property type="molecule type" value="Genomic_DNA"/>
</dbReference>
<dbReference type="eggNOG" id="COG3593">
    <property type="taxonomic scope" value="Bacteria"/>
</dbReference>
<dbReference type="InterPro" id="IPR041685">
    <property type="entry name" value="AAA_GajA/Old/RecF-like"/>
</dbReference>
<dbReference type="AlphaFoldDB" id="G2MV60"/>
<dbReference type="HOGENOM" id="CLU_2025677_0_0_9"/>
<proteinExistence type="predicted"/>
<dbReference type="SUPFAM" id="SSF52540">
    <property type="entry name" value="P-loop containing nucleoside triphosphate hydrolases"/>
    <property type="match status" value="1"/>
</dbReference>
<dbReference type="InterPro" id="IPR034139">
    <property type="entry name" value="TOPRIM_OLD"/>
</dbReference>
<keyword evidence="4" id="KW-1185">Reference proteome</keyword>
<reference evidence="3 4" key="1">
    <citation type="submission" date="2011-08" db="EMBL/GenBank/DDBJ databases">
        <title>Complete sequence of Thermoanaerobacter wiegelii Rt8.B1.</title>
        <authorList>
            <consortium name="US DOE Joint Genome Institute"/>
            <person name="Lucas S."/>
            <person name="Han J."/>
            <person name="Lapidus A."/>
            <person name="Cheng J.-F."/>
            <person name="Goodwin L."/>
            <person name="Pitluck S."/>
            <person name="Peters L."/>
            <person name="Mikhailova N."/>
            <person name="Zeytun A."/>
            <person name="Daligault H."/>
            <person name="Detter J.C."/>
            <person name="Han C."/>
            <person name="Tapia R."/>
            <person name="Land M."/>
            <person name="Hauser L."/>
            <person name="Kyrpides N."/>
            <person name="Ivanova N."/>
            <person name="Pagani I."/>
            <person name="Hemme C."/>
            <person name="Woyke T."/>
        </authorList>
    </citation>
    <scope>NUCLEOTIDE SEQUENCE [LARGE SCALE GENOMIC DNA]</scope>
    <source>
        <strain evidence="3 4">Rt8.B1</strain>
    </source>
</reference>
<gene>
    <name evidence="3" type="ORF">Thewi_0802</name>
</gene>
<dbReference type="CDD" id="cd00267">
    <property type="entry name" value="ABC_ATPase"/>
    <property type="match status" value="1"/>
</dbReference>
<dbReference type="PANTHER" id="PTHR43581:SF4">
    <property type="entry name" value="ATP_GTP PHOSPHATASE"/>
    <property type="match status" value="1"/>
</dbReference>
<sequence>MLKRIKINNFRCLQNNLEIIFEEDLTVIVGENDSGKTSLVDAIKVALQQKEVEPEDFSYGTDEIEIELEIDDFKYIIKHTLEENNQISSERFLSFSKDRLNEYKGKIEKEFLDDNYFEELKKIADLLGVAYRSNTRFDTLKNNLVNKIDEYLSNADNPILVNTRSNPDSNIYPLDGKDFQEISSFIKKLFFEKKKKEIWHEPLNENETIESLIEKQLNAYEIEINKNVNEGNITKKIKEFLPSLTEIVINSEFKLQDINIDVKVKFLENDKEILVDKKGDGTKRRITMALLDYKNEIESENEMGNSIYLFDEPDTHLHVRAQKDLMNIIQKFSKTGKQVIITTHSPFIINSCKPQQIRLLTNTNNTSTVKFIKKDKEIDRLLRNIGIENTYLFFAKKILIVEGETEEKFIPIIFERLFNSNLYSNLIKIINVIGIKNVPGFARALLELINKDNIYMLVDNDIQETTSNLITQLDLDEEHIFKIGNKEFEDSFQASTIYRCWKKYVEERDKKTGNMWDEKNIEKLKYECILNGEKFSKKIRELNKGCTIRLNKISLGIALGEYCEEDELDINLRELLYKLKN</sequence>
<dbReference type="Pfam" id="PF13175">
    <property type="entry name" value="AAA_15"/>
    <property type="match status" value="1"/>
</dbReference>
<dbReference type="KEGG" id="twi:Thewi_0802"/>
<evidence type="ECO:0000313" key="3">
    <source>
        <dbReference type="EMBL" id="AEM78239.1"/>
    </source>
</evidence>
<dbReference type="eggNOG" id="COG0497">
    <property type="taxonomic scope" value="Bacteria"/>
</dbReference>
<feature type="domain" description="OLD protein-like TOPRIM" evidence="2">
    <location>
        <begin position="393"/>
        <end position="461"/>
    </location>
</feature>
<dbReference type="InterPro" id="IPR027417">
    <property type="entry name" value="P-loop_NTPase"/>
</dbReference>
<dbReference type="Pfam" id="PF20469">
    <property type="entry name" value="OLD-like_TOPRIM"/>
    <property type="match status" value="1"/>
</dbReference>
<evidence type="ECO:0000313" key="4">
    <source>
        <dbReference type="Proteomes" id="UP000008276"/>
    </source>
</evidence>
<evidence type="ECO:0000259" key="2">
    <source>
        <dbReference type="Pfam" id="PF20469"/>
    </source>
</evidence>
<feature type="domain" description="Endonuclease GajA/Old nuclease/RecF-like AAA" evidence="1">
    <location>
        <begin position="1"/>
        <end position="349"/>
    </location>
</feature>